<evidence type="ECO:0000313" key="1">
    <source>
        <dbReference type="EMBL" id="SDU93004.1"/>
    </source>
</evidence>
<organism evidence="1 2">
    <name type="scientific">Pseudomonas mucidolens</name>
    <dbReference type="NCBI Taxonomy" id="46679"/>
    <lineage>
        <taxon>Bacteria</taxon>
        <taxon>Pseudomonadati</taxon>
        <taxon>Pseudomonadota</taxon>
        <taxon>Gammaproteobacteria</taxon>
        <taxon>Pseudomonadales</taxon>
        <taxon>Pseudomonadaceae</taxon>
        <taxon>Pseudomonas</taxon>
    </lineage>
</organism>
<gene>
    <name evidence="1" type="ORF">SAMN05216202_1794</name>
</gene>
<dbReference type="Pfam" id="PF19619">
    <property type="entry name" value="DUF6124"/>
    <property type="match status" value="1"/>
</dbReference>
<sequence length="80" mass="8671">MSKIVPDPPFPPLFVTHPDLSLEDAMASICTLLRCAASTATESAQGLSHAHRDMACATAYLIDMAQTLSERVLDCLQPRK</sequence>
<keyword evidence="2" id="KW-1185">Reference proteome</keyword>
<dbReference type="Proteomes" id="UP000198600">
    <property type="component" value="Chromosome I"/>
</dbReference>
<protein>
    <recommendedName>
        <fullName evidence="3">DUF3077 domain-containing protein</fullName>
    </recommendedName>
</protein>
<accession>A0A1H2MIW2</accession>
<evidence type="ECO:0000313" key="2">
    <source>
        <dbReference type="Proteomes" id="UP000198600"/>
    </source>
</evidence>
<name>A0A1H2MIW2_9PSED</name>
<dbReference type="EMBL" id="LT629802">
    <property type="protein sequence ID" value="SDU93004.1"/>
    <property type="molecule type" value="Genomic_DNA"/>
</dbReference>
<proteinExistence type="predicted"/>
<dbReference type="AlphaFoldDB" id="A0A1H2MIW2"/>
<dbReference type="OrthoDB" id="6991494at2"/>
<reference evidence="2" key="1">
    <citation type="submission" date="2016-10" db="EMBL/GenBank/DDBJ databases">
        <authorList>
            <person name="Varghese N."/>
            <person name="Submissions S."/>
        </authorList>
    </citation>
    <scope>NUCLEOTIDE SEQUENCE [LARGE SCALE GENOMIC DNA]</scope>
    <source>
        <strain evidence="2">LMG 2223</strain>
    </source>
</reference>
<dbReference type="STRING" id="46679.SAMN05216202_1794"/>
<evidence type="ECO:0008006" key="3">
    <source>
        <dbReference type="Google" id="ProtNLM"/>
    </source>
</evidence>
<dbReference type="RefSeq" id="WP_084380185.1">
    <property type="nucleotide sequence ID" value="NZ_LS483433.1"/>
</dbReference>